<proteinExistence type="predicted"/>
<protein>
    <submittedName>
        <fullName evidence="2">Uncharacterized protein</fullName>
    </submittedName>
</protein>
<keyword evidence="1" id="KW-1133">Transmembrane helix</keyword>
<accession>A0ABV0S9W4</accession>
<evidence type="ECO:0000313" key="3">
    <source>
        <dbReference type="Proteomes" id="UP001434883"/>
    </source>
</evidence>
<gene>
    <name evidence="2" type="ORF">XENOCAPTIV_020834</name>
</gene>
<organism evidence="2 3">
    <name type="scientific">Xenoophorus captivus</name>
    <dbReference type="NCBI Taxonomy" id="1517983"/>
    <lineage>
        <taxon>Eukaryota</taxon>
        <taxon>Metazoa</taxon>
        <taxon>Chordata</taxon>
        <taxon>Craniata</taxon>
        <taxon>Vertebrata</taxon>
        <taxon>Euteleostomi</taxon>
        <taxon>Actinopterygii</taxon>
        <taxon>Neopterygii</taxon>
        <taxon>Teleostei</taxon>
        <taxon>Neoteleostei</taxon>
        <taxon>Acanthomorphata</taxon>
        <taxon>Ovalentaria</taxon>
        <taxon>Atherinomorphae</taxon>
        <taxon>Cyprinodontiformes</taxon>
        <taxon>Goodeidae</taxon>
        <taxon>Xenoophorus</taxon>
    </lineage>
</organism>
<dbReference type="Proteomes" id="UP001434883">
    <property type="component" value="Unassembled WGS sequence"/>
</dbReference>
<dbReference type="EMBL" id="JAHRIN010071735">
    <property type="protein sequence ID" value="MEQ2216702.1"/>
    <property type="molecule type" value="Genomic_DNA"/>
</dbReference>
<keyword evidence="1" id="KW-0812">Transmembrane</keyword>
<evidence type="ECO:0000313" key="2">
    <source>
        <dbReference type="EMBL" id="MEQ2216702.1"/>
    </source>
</evidence>
<feature type="transmembrane region" description="Helical" evidence="1">
    <location>
        <begin position="23"/>
        <end position="41"/>
    </location>
</feature>
<keyword evidence="3" id="KW-1185">Reference proteome</keyword>
<comment type="caution">
    <text evidence="2">The sequence shown here is derived from an EMBL/GenBank/DDBJ whole genome shotgun (WGS) entry which is preliminary data.</text>
</comment>
<evidence type="ECO:0000256" key="1">
    <source>
        <dbReference type="SAM" id="Phobius"/>
    </source>
</evidence>
<feature type="non-terminal residue" evidence="2">
    <location>
        <position position="1"/>
    </location>
</feature>
<sequence length="62" mass="7484">NQPKAFAYDYCFWSMDESQKDKFAGLFILLCYTLLQPRLLLSHSYSLTPDTMFLDIWIYFWS</sequence>
<reference evidence="2 3" key="1">
    <citation type="submission" date="2021-06" db="EMBL/GenBank/DDBJ databases">
        <authorList>
            <person name="Palmer J.M."/>
        </authorList>
    </citation>
    <scope>NUCLEOTIDE SEQUENCE [LARGE SCALE GENOMIC DNA]</scope>
    <source>
        <strain evidence="2 3">XC_2019</strain>
        <tissue evidence="2">Muscle</tissue>
    </source>
</reference>
<name>A0ABV0S9W4_9TELE</name>
<keyword evidence="1" id="KW-0472">Membrane</keyword>